<feature type="domain" description="C2H2-type" evidence="15">
    <location>
        <begin position="67"/>
        <end position="96"/>
    </location>
</feature>
<keyword evidence="3" id="KW-1017">Isopeptide bond</keyword>
<dbReference type="PANTHER" id="PTHR47428">
    <property type="entry name" value="REGULATORY PROTEIN MIG1-RELATED"/>
    <property type="match status" value="1"/>
</dbReference>
<dbReference type="AlphaFoldDB" id="A0A1X2H1I7"/>
<feature type="compositionally biased region" description="Low complexity" evidence="14">
    <location>
        <begin position="138"/>
        <end position="153"/>
    </location>
</feature>
<evidence type="ECO:0000256" key="8">
    <source>
        <dbReference type="ARBA" id="ARBA00022843"/>
    </source>
</evidence>
<gene>
    <name evidence="16" type="ORF">BCR43DRAFT_499424</name>
</gene>
<evidence type="ECO:0000256" key="12">
    <source>
        <dbReference type="ARBA" id="ARBA00069242"/>
    </source>
</evidence>
<dbReference type="OMA" id="MECSKRI"/>
<dbReference type="EMBL" id="MCGN01000012">
    <property type="protein sequence ID" value="ORY90516.1"/>
    <property type="molecule type" value="Genomic_DNA"/>
</dbReference>
<evidence type="ECO:0000256" key="6">
    <source>
        <dbReference type="ARBA" id="ARBA00022771"/>
    </source>
</evidence>
<protein>
    <recommendedName>
        <fullName evidence="12">Wilms tumor protein homolog</fullName>
    </recommendedName>
</protein>
<keyword evidence="9" id="KW-0805">Transcription regulation</keyword>
<dbReference type="STRING" id="13706.A0A1X2H1I7"/>
<dbReference type="Proteomes" id="UP000242180">
    <property type="component" value="Unassembled WGS sequence"/>
</dbReference>
<dbReference type="GO" id="GO:0005737">
    <property type="term" value="C:cytoplasm"/>
    <property type="evidence" value="ECO:0007669"/>
    <property type="project" value="TreeGrafter"/>
</dbReference>
<evidence type="ECO:0000256" key="11">
    <source>
        <dbReference type="ARBA" id="ARBA00023242"/>
    </source>
</evidence>
<evidence type="ECO:0000313" key="16">
    <source>
        <dbReference type="EMBL" id="ORY90516.1"/>
    </source>
</evidence>
<dbReference type="PANTHER" id="PTHR47428:SF1">
    <property type="entry name" value="REGULATORY PROTEIN MIG1-RELATED"/>
    <property type="match status" value="1"/>
</dbReference>
<feature type="region of interest" description="Disordered" evidence="14">
    <location>
        <begin position="217"/>
        <end position="240"/>
    </location>
</feature>
<keyword evidence="10" id="KW-0804">Transcription</keyword>
<feature type="domain" description="C2H2-type" evidence="15">
    <location>
        <begin position="171"/>
        <end position="196"/>
    </location>
</feature>
<dbReference type="OrthoDB" id="654211at2759"/>
<dbReference type="InParanoid" id="A0A1X2H1I7"/>
<feature type="region of interest" description="Disordered" evidence="14">
    <location>
        <begin position="138"/>
        <end position="163"/>
    </location>
</feature>
<evidence type="ECO:0000256" key="7">
    <source>
        <dbReference type="ARBA" id="ARBA00022833"/>
    </source>
</evidence>
<dbReference type="GO" id="GO:0000978">
    <property type="term" value="F:RNA polymerase II cis-regulatory region sequence-specific DNA binding"/>
    <property type="evidence" value="ECO:0007669"/>
    <property type="project" value="TreeGrafter"/>
</dbReference>
<comment type="caution">
    <text evidence="16">The sequence shown here is derived from an EMBL/GenBank/DDBJ whole genome shotgun (WGS) entry which is preliminary data.</text>
</comment>
<keyword evidence="11" id="KW-0539">Nucleus</keyword>
<evidence type="ECO:0000256" key="9">
    <source>
        <dbReference type="ARBA" id="ARBA00023015"/>
    </source>
</evidence>
<evidence type="ECO:0000259" key="15">
    <source>
        <dbReference type="PROSITE" id="PS50157"/>
    </source>
</evidence>
<keyword evidence="4" id="KW-0479">Metal-binding</keyword>
<organism evidence="16 17">
    <name type="scientific">Syncephalastrum racemosum</name>
    <name type="common">Filamentous fungus</name>
    <dbReference type="NCBI Taxonomy" id="13706"/>
    <lineage>
        <taxon>Eukaryota</taxon>
        <taxon>Fungi</taxon>
        <taxon>Fungi incertae sedis</taxon>
        <taxon>Mucoromycota</taxon>
        <taxon>Mucoromycotina</taxon>
        <taxon>Mucoromycetes</taxon>
        <taxon>Mucorales</taxon>
        <taxon>Syncephalastraceae</taxon>
        <taxon>Syncephalastrum</taxon>
    </lineage>
</organism>
<dbReference type="GO" id="GO:0008270">
    <property type="term" value="F:zinc ion binding"/>
    <property type="evidence" value="ECO:0007669"/>
    <property type="project" value="UniProtKB-KW"/>
</dbReference>
<feature type="compositionally biased region" description="Pro residues" evidence="14">
    <location>
        <begin position="231"/>
        <end position="240"/>
    </location>
</feature>
<feature type="compositionally biased region" description="Polar residues" evidence="14">
    <location>
        <begin position="217"/>
        <end position="230"/>
    </location>
</feature>
<dbReference type="PROSITE" id="PS00028">
    <property type="entry name" value="ZINC_FINGER_C2H2_1"/>
    <property type="match status" value="3"/>
</dbReference>
<keyword evidence="17" id="KW-1185">Reference proteome</keyword>
<keyword evidence="6 13" id="KW-0863">Zinc-finger</keyword>
<evidence type="ECO:0000256" key="4">
    <source>
        <dbReference type="ARBA" id="ARBA00022723"/>
    </source>
</evidence>
<accession>A0A1X2H1I7</accession>
<dbReference type="InterPro" id="IPR013087">
    <property type="entry name" value="Znf_C2H2_type"/>
</dbReference>
<dbReference type="Pfam" id="PF00096">
    <property type="entry name" value="zf-C2H2"/>
    <property type="match status" value="2"/>
</dbReference>
<dbReference type="FunFam" id="3.30.160.60:FF:000063">
    <property type="entry name" value="Wilms tumor 1-KTS isoform"/>
    <property type="match status" value="1"/>
</dbReference>
<dbReference type="SUPFAM" id="SSF57667">
    <property type="entry name" value="beta-beta-alpha zinc fingers"/>
    <property type="match status" value="2"/>
</dbReference>
<keyword evidence="8" id="KW-0832">Ubl conjugation</keyword>
<reference evidence="16 17" key="1">
    <citation type="submission" date="2016-07" db="EMBL/GenBank/DDBJ databases">
        <title>Pervasive Adenine N6-methylation of Active Genes in Fungi.</title>
        <authorList>
            <consortium name="DOE Joint Genome Institute"/>
            <person name="Mondo S.J."/>
            <person name="Dannebaum R.O."/>
            <person name="Kuo R.C."/>
            <person name="Labutti K."/>
            <person name="Haridas S."/>
            <person name="Kuo A."/>
            <person name="Salamov A."/>
            <person name="Ahrendt S.R."/>
            <person name="Lipzen A."/>
            <person name="Sullivan W."/>
            <person name="Andreopoulos W.B."/>
            <person name="Clum A."/>
            <person name="Lindquist E."/>
            <person name="Daum C."/>
            <person name="Ramamoorthy G.K."/>
            <person name="Gryganskyi A."/>
            <person name="Culley D."/>
            <person name="Magnuson J.K."/>
            <person name="James T.Y."/>
            <person name="O'Malley M.A."/>
            <person name="Stajich J.E."/>
            <person name="Spatafora J.W."/>
            <person name="Visel A."/>
            <person name="Grigoriev I.V."/>
        </authorList>
    </citation>
    <scope>NUCLEOTIDE SEQUENCE [LARGE SCALE GENOMIC DNA]</scope>
    <source>
        <strain evidence="16 17">NRRL 2496</strain>
    </source>
</reference>
<dbReference type="InterPro" id="IPR051007">
    <property type="entry name" value="creA/MIG_C2H2-ZnF"/>
</dbReference>
<keyword evidence="7" id="KW-0862">Zinc</keyword>
<dbReference type="GO" id="GO:0005730">
    <property type="term" value="C:nucleolus"/>
    <property type="evidence" value="ECO:0007669"/>
    <property type="project" value="UniProtKB-SubCell"/>
</dbReference>
<dbReference type="InterPro" id="IPR036236">
    <property type="entry name" value="Znf_C2H2_sf"/>
</dbReference>
<evidence type="ECO:0000256" key="5">
    <source>
        <dbReference type="ARBA" id="ARBA00022737"/>
    </source>
</evidence>
<sequence length="267" mass="30560">MYPEYSTSLHGHTPNMATAAAVDDPILYVDPRVAHQRPYKCDYCCKSFYRLEHKVRHVRTHTGEKPHACTYPHCDKRFARSDELSRHIRVHVSPPSVLLHRKQKPRRVCHSRSPDDEEAYLRQQQHCSILRFMTQPLSTASSPASSPGASRLPSPSPVRDMTRKQAEARLYQCPAPECYKSFWRRGQLTRHIAKCHGIRLSQRDDPEKTPLALFYTQNDDTSSSSGDDQPNSPPPPPLLPPVAELYKDVHRYRLPSIHCLLPASHCI</sequence>
<comment type="subcellular location">
    <subcellularLocation>
        <location evidence="1">Nucleus</location>
        <location evidence="1">Nucleolus</location>
    </subcellularLocation>
    <subcellularLocation>
        <location evidence="2">Nucleus</location>
        <location evidence="2">Nucleoplasm</location>
    </subcellularLocation>
</comment>
<evidence type="ECO:0000256" key="1">
    <source>
        <dbReference type="ARBA" id="ARBA00004604"/>
    </source>
</evidence>
<keyword evidence="5" id="KW-0677">Repeat</keyword>
<evidence type="ECO:0000256" key="3">
    <source>
        <dbReference type="ARBA" id="ARBA00022499"/>
    </source>
</evidence>
<evidence type="ECO:0000256" key="2">
    <source>
        <dbReference type="ARBA" id="ARBA00004642"/>
    </source>
</evidence>
<dbReference type="PROSITE" id="PS50157">
    <property type="entry name" value="ZINC_FINGER_C2H2_2"/>
    <property type="match status" value="3"/>
</dbReference>
<feature type="domain" description="C2H2-type" evidence="15">
    <location>
        <begin position="39"/>
        <end position="66"/>
    </location>
</feature>
<evidence type="ECO:0000313" key="17">
    <source>
        <dbReference type="Proteomes" id="UP000242180"/>
    </source>
</evidence>
<name>A0A1X2H1I7_SYNRA</name>
<evidence type="ECO:0000256" key="14">
    <source>
        <dbReference type="SAM" id="MobiDB-lite"/>
    </source>
</evidence>
<dbReference type="GO" id="GO:0000433">
    <property type="term" value="P:carbon catabolite repression of transcription from RNA polymerase II promoter by glucose"/>
    <property type="evidence" value="ECO:0007669"/>
    <property type="project" value="TreeGrafter"/>
</dbReference>
<dbReference type="SMART" id="SM00355">
    <property type="entry name" value="ZnF_C2H2"/>
    <property type="match status" value="3"/>
</dbReference>
<evidence type="ECO:0000256" key="13">
    <source>
        <dbReference type="PROSITE-ProRule" id="PRU00042"/>
    </source>
</evidence>
<proteinExistence type="predicted"/>
<dbReference type="GO" id="GO:0005654">
    <property type="term" value="C:nucleoplasm"/>
    <property type="evidence" value="ECO:0007669"/>
    <property type="project" value="UniProtKB-SubCell"/>
</dbReference>
<dbReference type="Gene3D" id="3.30.160.60">
    <property type="entry name" value="Classic Zinc Finger"/>
    <property type="match status" value="3"/>
</dbReference>
<evidence type="ECO:0000256" key="10">
    <source>
        <dbReference type="ARBA" id="ARBA00023163"/>
    </source>
</evidence>